<dbReference type="Gene3D" id="3.60.10.10">
    <property type="entry name" value="Endonuclease/exonuclease/phosphatase"/>
    <property type="match status" value="1"/>
</dbReference>
<evidence type="ECO:0000313" key="12">
    <source>
        <dbReference type="Proteomes" id="UP000028713"/>
    </source>
</evidence>
<dbReference type="GO" id="GO:0016787">
    <property type="term" value="F:hydrolase activity"/>
    <property type="evidence" value="ECO:0007669"/>
    <property type="project" value="UniProtKB-KW"/>
</dbReference>
<dbReference type="GO" id="GO:0006281">
    <property type="term" value="P:DNA repair"/>
    <property type="evidence" value="ECO:0007669"/>
    <property type="project" value="UniProtKB-KW"/>
</dbReference>
<comment type="caution">
    <text evidence="11">The sequence shown here is derived from an EMBL/GenBank/DDBJ whole genome shotgun (WGS) entry which is preliminary data.</text>
</comment>
<dbReference type="PANTHER" id="PTHR15822">
    <property type="entry name" value="TRAF AND TNF RECEPTOR-ASSOCIATED PROTEIN"/>
    <property type="match status" value="1"/>
</dbReference>
<evidence type="ECO:0000313" key="11">
    <source>
        <dbReference type="EMBL" id="KFE98347.1"/>
    </source>
</evidence>
<dbReference type="GO" id="GO:0004519">
    <property type="term" value="F:endonuclease activity"/>
    <property type="evidence" value="ECO:0007669"/>
    <property type="project" value="UniProtKB-KW"/>
</dbReference>
<evidence type="ECO:0000256" key="3">
    <source>
        <dbReference type="ARBA" id="ARBA00022722"/>
    </source>
</evidence>
<evidence type="ECO:0000256" key="2">
    <source>
        <dbReference type="ARBA" id="ARBA00001946"/>
    </source>
</evidence>
<keyword evidence="11" id="KW-0255">Endonuclease</keyword>
<dbReference type="EMBL" id="JPRP01000002">
    <property type="protein sequence ID" value="KFE98347.1"/>
    <property type="molecule type" value="Genomic_DNA"/>
</dbReference>
<sequence length="329" mass="38173">MKIFRIIVFILHLALLFMLTGVLLNAYIPPKIFPWFNLLSLGFPLLAIGYVLLTFFWIFSWKKRAFIFMFLGLFFLNPVKRWINYSSESKETANLKIVTFNIKGGKLGLDKIEKYINRQNADIVFLQESGPDFNLNNLKGEYSLPVIAFYSKYKVINRKNLFENLQDTDITAQCEQIDLEIKGKIYRVFNVHLESFGFVKSMVKLNGNGDEDEKKVKDLVKRLIPTFKAHQEQVRIIRENIDNSPYPVIVAGDFNAVPNSYEYYETSKGLKDAFHEVGKGSGTTFHDYKYPLRIDYIFTSESIKPVSYTVDRSEKLSDHFPVIATFKID</sequence>
<feature type="domain" description="Endonuclease/exonuclease/phosphatase" evidence="10">
    <location>
        <begin position="98"/>
        <end position="319"/>
    </location>
</feature>
<comment type="cofactor">
    <cofactor evidence="2">
        <name>Mg(2+)</name>
        <dbReference type="ChEBI" id="CHEBI:18420"/>
    </cofactor>
</comment>
<dbReference type="STRING" id="236814.IX39_12950"/>
<protein>
    <submittedName>
        <fullName evidence="11">AP endonuclease</fullName>
    </submittedName>
</protein>
<dbReference type="SUPFAM" id="SSF56219">
    <property type="entry name" value="DNase I-like"/>
    <property type="match status" value="1"/>
</dbReference>
<evidence type="ECO:0000256" key="4">
    <source>
        <dbReference type="ARBA" id="ARBA00022723"/>
    </source>
</evidence>
<dbReference type="Proteomes" id="UP000028713">
    <property type="component" value="Unassembled WGS sequence"/>
</dbReference>
<reference evidence="11 12" key="1">
    <citation type="submission" date="2014-07" db="EMBL/GenBank/DDBJ databases">
        <title>Genome of Chryseobacterium formosense LMG 24722.</title>
        <authorList>
            <person name="Pipes S.E."/>
            <person name="Stropko S.J."/>
            <person name="Newman J.D."/>
        </authorList>
    </citation>
    <scope>NUCLEOTIDE SEQUENCE [LARGE SCALE GENOMIC DNA]</scope>
    <source>
        <strain evidence="11 12">LMG 24722</strain>
    </source>
</reference>
<name>A0A085Z1N4_9FLAO</name>
<accession>A0A085Z1N4</accession>
<gene>
    <name evidence="11" type="ORF">IX39_12950</name>
</gene>
<keyword evidence="9" id="KW-1133">Transmembrane helix</keyword>
<evidence type="ECO:0000259" key="10">
    <source>
        <dbReference type="Pfam" id="PF03372"/>
    </source>
</evidence>
<evidence type="ECO:0000256" key="5">
    <source>
        <dbReference type="ARBA" id="ARBA00022763"/>
    </source>
</evidence>
<proteinExistence type="predicted"/>
<evidence type="ECO:0000256" key="1">
    <source>
        <dbReference type="ARBA" id="ARBA00001936"/>
    </source>
</evidence>
<keyword evidence="7" id="KW-0460">Magnesium</keyword>
<dbReference type="PANTHER" id="PTHR15822:SF4">
    <property type="entry name" value="TYROSYL-DNA PHOSPHODIESTERASE 2"/>
    <property type="match status" value="1"/>
</dbReference>
<keyword evidence="9" id="KW-0812">Transmembrane</keyword>
<keyword evidence="4" id="KW-0479">Metal-binding</keyword>
<dbReference type="InterPro" id="IPR051547">
    <property type="entry name" value="TDP2-like"/>
</dbReference>
<evidence type="ECO:0000256" key="6">
    <source>
        <dbReference type="ARBA" id="ARBA00022801"/>
    </source>
</evidence>
<keyword evidence="12" id="KW-1185">Reference proteome</keyword>
<dbReference type="OrthoDB" id="635146at2"/>
<keyword evidence="5" id="KW-0227">DNA damage</keyword>
<keyword evidence="9" id="KW-0472">Membrane</keyword>
<dbReference type="AlphaFoldDB" id="A0A085Z1N4"/>
<dbReference type="CDD" id="cd09084">
    <property type="entry name" value="EEP-2"/>
    <property type="match status" value="1"/>
</dbReference>
<organism evidence="11 12">
    <name type="scientific">Chryseobacterium formosense</name>
    <dbReference type="NCBI Taxonomy" id="236814"/>
    <lineage>
        <taxon>Bacteria</taxon>
        <taxon>Pseudomonadati</taxon>
        <taxon>Bacteroidota</taxon>
        <taxon>Flavobacteriia</taxon>
        <taxon>Flavobacteriales</taxon>
        <taxon>Weeksellaceae</taxon>
        <taxon>Chryseobacterium group</taxon>
        <taxon>Chryseobacterium</taxon>
    </lineage>
</organism>
<dbReference type="InterPro" id="IPR036691">
    <property type="entry name" value="Endo/exonu/phosph_ase_sf"/>
</dbReference>
<dbReference type="eggNOG" id="COG3021">
    <property type="taxonomic scope" value="Bacteria"/>
</dbReference>
<keyword evidence="8" id="KW-0234">DNA repair</keyword>
<evidence type="ECO:0000256" key="8">
    <source>
        <dbReference type="ARBA" id="ARBA00023204"/>
    </source>
</evidence>
<evidence type="ECO:0000256" key="9">
    <source>
        <dbReference type="SAM" id="Phobius"/>
    </source>
</evidence>
<dbReference type="GO" id="GO:0046872">
    <property type="term" value="F:metal ion binding"/>
    <property type="evidence" value="ECO:0007669"/>
    <property type="project" value="UniProtKB-KW"/>
</dbReference>
<keyword evidence="3" id="KW-0540">Nuclease</keyword>
<dbReference type="Pfam" id="PF03372">
    <property type="entry name" value="Exo_endo_phos"/>
    <property type="match status" value="1"/>
</dbReference>
<comment type="cofactor">
    <cofactor evidence="1">
        <name>Mn(2+)</name>
        <dbReference type="ChEBI" id="CHEBI:29035"/>
    </cofactor>
</comment>
<feature type="transmembrane region" description="Helical" evidence="9">
    <location>
        <begin position="6"/>
        <end position="28"/>
    </location>
</feature>
<feature type="transmembrane region" description="Helical" evidence="9">
    <location>
        <begin position="35"/>
        <end position="59"/>
    </location>
</feature>
<keyword evidence="6" id="KW-0378">Hydrolase</keyword>
<dbReference type="InterPro" id="IPR005135">
    <property type="entry name" value="Endo/exonuclease/phosphatase"/>
</dbReference>
<evidence type="ECO:0000256" key="7">
    <source>
        <dbReference type="ARBA" id="ARBA00022842"/>
    </source>
</evidence>